<dbReference type="InterPro" id="IPR024209">
    <property type="entry name" value="CDIF630_02480-like"/>
</dbReference>
<dbReference type="Pfam" id="PF12655">
    <property type="entry name" value="CDIF630_02480-like"/>
    <property type="match status" value="1"/>
</dbReference>
<reference evidence="2 3" key="1">
    <citation type="journal article" date="2019" name="Lett. Appl. Microbiol.">
        <title>A case of 'blown pack' spoilage of vacuum-packaged pork likely associated with Clostridium estertheticum in Canada.</title>
        <authorList>
            <person name="Zhang P."/>
            <person name="Ward P."/>
            <person name="McMullen L.M."/>
            <person name="Yang X."/>
        </authorList>
    </citation>
    <scope>NUCLEOTIDE SEQUENCE [LARGE SCALE GENOMIC DNA]</scope>
    <source>
        <strain evidence="2 3">MA19</strain>
    </source>
</reference>
<name>A0A5N7J3N4_9CLOT</name>
<dbReference type="AlphaFoldDB" id="A0A5N7J3N4"/>
<protein>
    <submittedName>
        <fullName evidence="2">DUF3787 domain-containing protein</fullName>
    </submittedName>
</protein>
<accession>A0A5N7J3N4</accession>
<dbReference type="EMBL" id="SPSF01000033">
    <property type="protein sequence ID" value="MPQ63344.1"/>
    <property type="molecule type" value="Genomic_DNA"/>
</dbReference>
<gene>
    <name evidence="2" type="ORF">E4V82_14645</name>
</gene>
<organism evidence="2 3">
    <name type="scientific">Clostridium estertheticum</name>
    <dbReference type="NCBI Taxonomy" id="238834"/>
    <lineage>
        <taxon>Bacteria</taxon>
        <taxon>Bacillati</taxon>
        <taxon>Bacillota</taxon>
        <taxon>Clostridia</taxon>
        <taxon>Eubacteriales</taxon>
        <taxon>Clostridiaceae</taxon>
        <taxon>Clostridium</taxon>
    </lineage>
</organism>
<proteinExistence type="predicted"/>
<evidence type="ECO:0000256" key="1">
    <source>
        <dbReference type="SAM" id="MobiDB-lite"/>
    </source>
</evidence>
<evidence type="ECO:0000313" key="3">
    <source>
        <dbReference type="Proteomes" id="UP000342249"/>
    </source>
</evidence>
<comment type="caution">
    <text evidence="2">The sequence shown here is derived from an EMBL/GenBank/DDBJ whole genome shotgun (WGS) entry which is preliminary data.</text>
</comment>
<sequence>MSKNNYIIPPIEKHDTASWANISDQKPISKVPIPSELEVNNAKDWVDDENKK</sequence>
<dbReference type="Proteomes" id="UP000342249">
    <property type="component" value="Unassembled WGS sequence"/>
</dbReference>
<dbReference type="RefSeq" id="WP_152752866.1">
    <property type="nucleotide sequence ID" value="NZ_SPSE01000034.1"/>
</dbReference>
<evidence type="ECO:0000313" key="2">
    <source>
        <dbReference type="EMBL" id="MPQ63344.1"/>
    </source>
</evidence>
<feature type="region of interest" description="Disordered" evidence="1">
    <location>
        <begin position="33"/>
        <end position="52"/>
    </location>
</feature>